<keyword evidence="2" id="KW-1185">Reference proteome</keyword>
<organism evidence="1 2">
    <name type="scientific">Fadolivirus FV1/VV64</name>
    <dbReference type="NCBI Taxonomy" id="3070911"/>
    <lineage>
        <taxon>Viruses</taxon>
        <taxon>Varidnaviria</taxon>
        <taxon>Bamfordvirae</taxon>
        <taxon>Nucleocytoviricota</taxon>
        <taxon>Megaviricetes</taxon>
        <taxon>Imitervirales</taxon>
        <taxon>Mimiviridae</taxon>
        <taxon>Klosneuvirinae</taxon>
        <taxon>Fadolivirus</taxon>
        <taxon>Fadolivirus algeromassiliense</taxon>
    </lineage>
</organism>
<gene>
    <name evidence="1" type="ORF">Fadolivirus_1_925</name>
</gene>
<accession>A0A7D3QUT0</accession>
<protein>
    <submittedName>
        <fullName evidence="1">Uncharacterized protein</fullName>
    </submittedName>
</protein>
<evidence type="ECO:0000313" key="2">
    <source>
        <dbReference type="Proteomes" id="UP001162001"/>
    </source>
</evidence>
<proteinExistence type="predicted"/>
<dbReference type="Proteomes" id="UP001162001">
    <property type="component" value="Segment"/>
</dbReference>
<dbReference type="EMBL" id="MT418680">
    <property type="protein sequence ID" value="QKF94383.1"/>
    <property type="molecule type" value="Genomic_DNA"/>
</dbReference>
<evidence type="ECO:0000313" key="1">
    <source>
        <dbReference type="EMBL" id="QKF94383.1"/>
    </source>
</evidence>
<sequence length="124" mass="15069">MFNSYLFRQTYNPWCFPTNKPNYDFILQQQKFKKYLEEKPIVKENIIIDSQWNIDNMLKIIHQKTYLLVTTNDEDVTTILKNMNIEILDKTCIEEYKIYSIKCSEYKMTKLKKYNWCVNISNGQ</sequence>
<name>A0A7D3QUT0_9VIRU</name>
<reference evidence="1 2" key="1">
    <citation type="submission" date="2020-04" db="EMBL/GenBank/DDBJ databases">
        <title>Advantages and limits of metagenomic assembly and binning of a giant virus.</title>
        <authorList>
            <person name="Schulz F."/>
            <person name="Andreani J."/>
            <person name="Francis R."/>
            <person name="Boudjemaa H."/>
            <person name="Bou Khalil J.Y."/>
            <person name="Lee J."/>
            <person name="La Scola B."/>
            <person name="Woyke T."/>
        </authorList>
    </citation>
    <scope>NUCLEOTIDE SEQUENCE [LARGE SCALE GENOMIC DNA]</scope>
    <source>
        <strain evidence="1 2">FV1/VV64</strain>
    </source>
</reference>